<accession>A0A1Y0IS67</accession>
<evidence type="ECO:0000259" key="1">
    <source>
        <dbReference type="Pfam" id="PF01488"/>
    </source>
</evidence>
<evidence type="ECO:0000313" key="3">
    <source>
        <dbReference type="Proteomes" id="UP000195437"/>
    </source>
</evidence>
<feature type="domain" description="Quinate/shikimate 5-dehydrogenase/glutamyl-tRNA reductase" evidence="1">
    <location>
        <begin position="146"/>
        <end position="255"/>
    </location>
</feature>
<proteinExistence type="predicted"/>
<dbReference type="AlphaFoldDB" id="A0A1Y0IS67"/>
<gene>
    <name evidence="2" type="ORF">CBW65_22005</name>
</gene>
<reference evidence="3" key="1">
    <citation type="submission" date="2017-05" db="EMBL/GenBank/DDBJ databases">
        <authorList>
            <person name="Sung H."/>
        </authorList>
    </citation>
    <scope>NUCLEOTIDE SEQUENCE [LARGE SCALE GENOMIC DNA]</scope>
    <source>
        <strain evidence="3">AR23208</strain>
    </source>
</reference>
<dbReference type="Pfam" id="PF01488">
    <property type="entry name" value="Shikimate_DH"/>
    <property type="match status" value="1"/>
</dbReference>
<evidence type="ECO:0000313" key="2">
    <source>
        <dbReference type="EMBL" id="ARU63361.1"/>
    </source>
</evidence>
<dbReference type="EMBL" id="CP021434">
    <property type="protein sequence ID" value="ARU63361.1"/>
    <property type="molecule type" value="Genomic_DNA"/>
</dbReference>
<sequence length="364" mass="39152">MGKFGFVIHPFDTSDVARKFPLVDRFSSEWVESFLKHAPPINAQHMQNIRVRGAEAEGWLVATTLTSRQLLDLPVPFVLRKIVAACKKAERQGAQIVGLGALTSVVGDAGITVARQLSVPVTTGNSYTVATAIQATCQAAGLMGIDLGRANLCVVGATGSIGAVCARMMAASVGRLILTARSEEKLEGLAGMIFSESSVLADIQPDLREAVREADIILAVSSAAEELIHPEDLKPGAVVCDVARPRDVSQRVAAERDDVLVIEGGLVEVPGGWDGKPFSFGLPHGIVYACMAETMLLALEGRYECFTLGRSISVEQVREIDALARKHGFQLAAFRSFERLLSPNEILGIRQRAEQKRKKKILAP</sequence>
<dbReference type="RefSeq" id="WP_087458706.1">
    <property type="nucleotide sequence ID" value="NZ_CP021434.1"/>
</dbReference>
<dbReference type="OrthoDB" id="9808814at2"/>
<dbReference type="Proteomes" id="UP000195437">
    <property type="component" value="Chromosome"/>
</dbReference>
<dbReference type="InterPro" id="IPR036291">
    <property type="entry name" value="NAD(P)-bd_dom_sf"/>
</dbReference>
<dbReference type="KEGG" id="tum:CBW65_22005"/>
<organism evidence="2 3">
    <name type="scientific">Tumebacillus avium</name>
    <dbReference type="NCBI Taxonomy" id="1903704"/>
    <lineage>
        <taxon>Bacteria</taxon>
        <taxon>Bacillati</taxon>
        <taxon>Bacillota</taxon>
        <taxon>Bacilli</taxon>
        <taxon>Bacillales</taxon>
        <taxon>Alicyclobacillaceae</taxon>
        <taxon>Tumebacillus</taxon>
    </lineage>
</organism>
<dbReference type="InterPro" id="IPR006151">
    <property type="entry name" value="Shikm_DH/Glu-tRNA_Rdtase"/>
</dbReference>
<name>A0A1Y0IS67_9BACL</name>
<dbReference type="SUPFAM" id="SSF51735">
    <property type="entry name" value="NAD(P)-binding Rossmann-fold domains"/>
    <property type="match status" value="1"/>
</dbReference>
<keyword evidence="3" id="KW-1185">Reference proteome</keyword>
<dbReference type="Gene3D" id="3.40.50.720">
    <property type="entry name" value="NAD(P)-binding Rossmann-like Domain"/>
    <property type="match status" value="1"/>
</dbReference>
<protein>
    <submittedName>
        <fullName evidence="2">Shikimate dehydrogenase</fullName>
    </submittedName>
</protein>